<organism evidence="1 2">
    <name type="scientific">Dyadobacter helix</name>
    <dbReference type="NCBI Taxonomy" id="2822344"/>
    <lineage>
        <taxon>Bacteria</taxon>
        <taxon>Pseudomonadati</taxon>
        <taxon>Bacteroidota</taxon>
        <taxon>Cytophagia</taxon>
        <taxon>Cytophagales</taxon>
        <taxon>Spirosomataceae</taxon>
        <taxon>Dyadobacter</taxon>
    </lineage>
</organism>
<dbReference type="Proteomes" id="UP000680038">
    <property type="component" value="Unassembled WGS sequence"/>
</dbReference>
<sequence>MFAALESIGVKNGGAVAAGWLTHLYLISCQHVAYDVYPGSVLSPVHPLWLDGKVIQIKLRSKTASFSEGLAYGVNGETYSCQISVPVVTLASDVTEWVYQNGKQRFVAFFRDTAGNCYLAGTKSNGLRLGWGRSVASVSSQQLLFSGVNWHPVLWLDTVDPAILFPSHEFDYSFDLSFS</sequence>
<proteinExistence type="predicted"/>
<dbReference type="EMBL" id="CAJRAF010000001">
    <property type="protein sequence ID" value="CAG4992179.1"/>
    <property type="molecule type" value="Genomic_DNA"/>
</dbReference>
<keyword evidence="2" id="KW-1185">Reference proteome</keyword>
<evidence type="ECO:0000313" key="2">
    <source>
        <dbReference type="Proteomes" id="UP000680038"/>
    </source>
</evidence>
<protein>
    <submittedName>
        <fullName evidence="1">Uncharacterized protein</fullName>
    </submittedName>
</protein>
<dbReference type="RefSeq" id="WP_215237617.1">
    <property type="nucleotide sequence ID" value="NZ_CAJRAF010000001.1"/>
</dbReference>
<reference evidence="1" key="1">
    <citation type="submission" date="2021-04" db="EMBL/GenBank/DDBJ databases">
        <authorList>
            <person name="Rodrigo-Torres L."/>
            <person name="Arahal R. D."/>
            <person name="Lucena T."/>
        </authorList>
    </citation>
    <scope>NUCLEOTIDE SEQUENCE</scope>
    <source>
        <strain evidence="1">CECT 9275</strain>
    </source>
</reference>
<dbReference type="AlphaFoldDB" id="A0A916NK05"/>
<accession>A0A916NK05</accession>
<evidence type="ECO:0000313" key="1">
    <source>
        <dbReference type="EMBL" id="CAG4992179.1"/>
    </source>
</evidence>
<name>A0A916NK05_9BACT</name>
<comment type="caution">
    <text evidence="1">The sequence shown here is derived from an EMBL/GenBank/DDBJ whole genome shotgun (WGS) entry which is preliminary data.</text>
</comment>
<gene>
    <name evidence="1" type="ORF">DYBT9275_00909</name>
</gene>